<evidence type="ECO:0000256" key="5">
    <source>
        <dbReference type="PROSITE-ProRule" id="PRU00335"/>
    </source>
</evidence>
<dbReference type="InterPro" id="IPR050109">
    <property type="entry name" value="HTH-type_TetR-like_transc_reg"/>
</dbReference>
<dbReference type="SUPFAM" id="SSF46689">
    <property type="entry name" value="Homeodomain-like"/>
    <property type="match status" value="1"/>
</dbReference>
<evidence type="ECO:0000259" key="6">
    <source>
        <dbReference type="PROSITE" id="PS50977"/>
    </source>
</evidence>
<dbReference type="Proteomes" id="UP001501116">
    <property type="component" value="Unassembled WGS sequence"/>
</dbReference>
<dbReference type="RefSeq" id="WP_344430950.1">
    <property type="nucleotide sequence ID" value="NZ_BAAANN010000054.1"/>
</dbReference>
<accession>A0ABN2SPC0</accession>
<dbReference type="PANTHER" id="PTHR30055">
    <property type="entry name" value="HTH-TYPE TRANSCRIPTIONAL REGULATOR RUTR"/>
    <property type="match status" value="1"/>
</dbReference>
<evidence type="ECO:0000256" key="3">
    <source>
        <dbReference type="ARBA" id="ARBA00023125"/>
    </source>
</evidence>
<keyword evidence="4" id="KW-0804">Transcription</keyword>
<keyword evidence="8" id="KW-1185">Reference proteome</keyword>
<feature type="DNA-binding region" description="H-T-H motif" evidence="5">
    <location>
        <begin position="33"/>
        <end position="52"/>
    </location>
</feature>
<feature type="domain" description="HTH tetR-type" evidence="6">
    <location>
        <begin position="10"/>
        <end position="70"/>
    </location>
</feature>
<dbReference type="SUPFAM" id="SSF48498">
    <property type="entry name" value="Tetracyclin repressor-like, C-terminal domain"/>
    <property type="match status" value="1"/>
</dbReference>
<keyword evidence="3 5" id="KW-0238">DNA-binding</keyword>
<dbReference type="PROSITE" id="PS50977">
    <property type="entry name" value="HTH_TETR_2"/>
    <property type="match status" value="1"/>
</dbReference>
<dbReference type="InterPro" id="IPR036271">
    <property type="entry name" value="Tet_transcr_reg_TetR-rel_C_sf"/>
</dbReference>
<gene>
    <name evidence="7" type="ORF">GCM10009754_80600</name>
</gene>
<keyword evidence="2" id="KW-0805">Transcription regulation</keyword>
<organism evidence="7 8">
    <name type="scientific">Amycolatopsis minnesotensis</name>
    <dbReference type="NCBI Taxonomy" id="337894"/>
    <lineage>
        <taxon>Bacteria</taxon>
        <taxon>Bacillati</taxon>
        <taxon>Actinomycetota</taxon>
        <taxon>Actinomycetes</taxon>
        <taxon>Pseudonocardiales</taxon>
        <taxon>Pseudonocardiaceae</taxon>
        <taxon>Amycolatopsis</taxon>
    </lineage>
</organism>
<dbReference type="Pfam" id="PF00440">
    <property type="entry name" value="TetR_N"/>
    <property type="match status" value="1"/>
</dbReference>
<proteinExistence type="predicted"/>
<dbReference type="Gene3D" id="1.10.10.60">
    <property type="entry name" value="Homeodomain-like"/>
    <property type="match status" value="1"/>
</dbReference>
<dbReference type="Pfam" id="PF13977">
    <property type="entry name" value="TetR_C_6"/>
    <property type="match status" value="1"/>
</dbReference>
<evidence type="ECO:0000256" key="4">
    <source>
        <dbReference type="ARBA" id="ARBA00023163"/>
    </source>
</evidence>
<dbReference type="InterPro" id="IPR001647">
    <property type="entry name" value="HTH_TetR"/>
</dbReference>
<dbReference type="PANTHER" id="PTHR30055:SF241">
    <property type="entry name" value="TRANSCRIPTIONAL REGULATORY PROTEIN"/>
    <property type="match status" value="1"/>
</dbReference>
<dbReference type="Gene3D" id="1.10.357.10">
    <property type="entry name" value="Tetracycline Repressor, domain 2"/>
    <property type="match status" value="1"/>
</dbReference>
<reference evidence="7 8" key="1">
    <citation type="journal article" date="2019" name="Int. J. Syst. Evol. Microbiol.">
        <title>The Global Catalogue of Microorganisms (GCM) 10K type strain sequencing project: providing services to taxonomists for standard genome sequencing and annotation.</title>
        <authorList>
            <consortium name="The Broad Institute Genomics Platform"/>
            <consortium name="The Broad Institute Genome Sequencing Center for Infectious Disease"/>
            <person name="Wu L."/>
            <person name="Ma J."/>
        </authorList>
    </citation>
    <scope>NUCLEOTIDE SEQUENCE [LARGE SCALE GENOMIC DNA]</scope>
    <source>
        <strain evidence="7 8">JCM 14545</strain>
    </source>
</reference>
<evidence type="ECO:0000313" key="7">
    <source>
        <dbReference type="EMBL" id="GAA1990195.1"/>
    </source>
</evidence>
<evidence type="ECO:0000313" key="8">
    <source>
        <dbReference type="Proteomes" id="UP001501116"/>
    </source>
</evidence>
<protein>
    <submittedName>
        <fullName evidence="7">TetR/AcrR family transcriptional regulator</fullName>
    </submittedName>
</protein>
<comment type="caution">
    <text evidence="7">The sequence shown here is derived from an EMBL/GenBank/DDBJ whole genome shotgun (WGS) entry which is preliminary data.</text>
</comment>
<evidence type="ECO:0000256" key="1">
    <source>
        <dbReference type="ARBA" id="ARBA00022491"/>
    </source>
</evidence>
<dbReference type="PRINTS" id="PR00455">
    <property type="entry name" value="HTHTETR"/>
</dbReference>
<evidence type="ECO:0000256" key="2">
    <source>
        <dbReference type="ARBA" id="ARBA00023015"/>
    </source>
</evidence>
<dbReference type="EMBL" id="BAAANN010000054">
    <property type="protein sequence ID" value="GAA1990195.1"/>
    <property type="molecule type" value="Genomic_DNA"/>
</dbReference>
<sequence length="201" mass="22353">MPKGPTKRRPQTRARLLDAALEAFAELGFGGATIDEICRRAGYTTGAYYSNFGSKDELFFALFDQHAESVIERVTRALDAAPPSPEQIGELFSEFGDEERRWFLVSTEFTLYAIRHPEAARRLADHDAKIRAELVIALRELCARMGRRPSVDIGELARMLIAAREGALLQSFVEPEALPLGTLERTFLPILFDGASEPVSP</sequence>
<name>A0ABN2SPC0_9PSEU</name>
<keyword evidence="1" id="KW-0678">Repressor</keyword>
<dbReference type="InterPro" id="IPR009057">
    <property type="entry name" value="Homeodomain-like_sf"/>
</dbReference>
<dbReference type="InterPro" id="IPR039538">
    <property type="entry name" value="BetI_C"/>
</dbReference>